<name>A0A0L1JLJ0_9RHOB</name>
<dbReference type="InterPro" id="IPR013126">
    <property type="entry name" value="Hsp_70_fam"/>
</dbReference>
<sequence>MSGDVLGVDFGTSNSAVGVMRDGAPVLLPVEGGATTLPTAVFFDFDAGAVRYGRAAQELLFDGAHGRYMRALKSVLGTSLMHERRALMGERLTFVDITGRFLAHLKARAEAAAGRAFDRALSGRPVHFHSADPARDARAEDDLRACYAAAGFAGVRFLPEPVAAARANAGVLAGGGRGLIVDIGGGTSDFTLFEGDGHDVTILANGGVRLGGTDFDRLLSLDHVMGLMGRGSRIRHLFGGDTHLAPNAVYDDLATWAKIPFVQSRDTLRLAKDLARHAVEPDKLARLVRVIGDELGHDVAFAVEAAKIAANTGDTQVRLDMVERGLEAPLTRAALAASLAQSGDRLADVAEATARATGGGPEEVTHLVLVGGSSLMGMVEAALRPRFPNAALHRGAALTAIAEGLARASADPWD</sequence>
<dbReference type="PROSITE" id="PS00329">
    <property type="entry name" value="HSP70_2"/>
    <property type="match status" value="1"/>
</dbReference>
<evidence type="ECO:0000256" key="2">
    <source>
        <dbReference type="ARBA" id="ARBA00022741"/>
    </source>
</evidence>
<dbReference type="EMBL" id="AQQZ01000008">
    <property type="protein sequence ID" value="KNG92619.1"/>
    <property type="molecule type" value="Genomic_DNA"/>
</dbReference>
<dbReference type="Gene3D" id="3.30.420.40">
    <property type="match status" value="3"/>
</dbReference>
<evidence type="ECO:0000313" key="5">
    <source>
        <dbReference type="Proteomes" id="UP000036938"/>
    </source>
</evidence>
<dbReference type="STRING" id="1317121.ATO11_16490"/>
<evidence type="ECO:0000256" key="3">
    <source>
        <dbReference type="ARBA" id="ARBA00022840"/>
    </source>
</evidence>
<dbReference type="RefSeq" id="WP_050532007.1">
    <property type="nucleotide sequence ID" value="NZ_AQQZ01000008.1"/>
</dbReference>
<dbReference type="PANTHER" id="PTHR19375">
    <property type="entry name" value="HEAT SHOCK PROTEIN 70KDA"/>
    <property type="match status" value="1"/>
</dbReference>
<dbReference type="InterPro" id="IPR018181">
    <property type="entry name" value="Heat_shock_70_CS"/>
</dbReference>
<keyword evidence="5" id="KW-1185">Reference proteome</keyword>
<dbReference type="Pfam" id="PF00012">
    <property type="entry name" value="HSP70"/>
    <property type="match status" value="2"/>
</dbReference>
<dbReference type="AlphaFoldDB" id="A0A0L1JLJ0"/>
<proteinExistence type="inferred from homology"/>
<protein>
    <submittedName>
        <fullName evidence="4">Molecular chaperone DnaK</fullName>
    </submittedName>
</protein>
<dbReference type="OrthoDB" id="9807934at2"/>
<dbReference type="PRINTS" id="PR00301">
    <property type="entry name" value="HEATSHOCK70"/>
</dbReference>
<dbReference type="Proteomes" id="UP000036938">
    <property type="component" value="Unassembled WGS sequence"/>
</dbReference>
<evidence type="ECO:0000313" key="4">
    <source>
        <dbReference type="EMBL" id="KNG92619.1"/>
    </source>
</evidence>
<comment type="similarity">
    <text evidence="1">Belongs to the heat shock protein 70 family.</text>
</comment>
<comment type="caution">
    <text evidence="4">The sequence shown here is derived from an EMBL/GenBank/DDBJ whole genome shotgun (WGS) entry which is preliminary data.</text>
</comment>
<reference evidence="4 5" key="1">
    <citation type="journal article" date="2015" name="Int. J. Syst. Evol. Microbiol.">
        <title>Aestuariivita atlantica sp. nov., isolated from deep sea sediment of the Atlantic Ocean.</title>
        <authorList>
            <person name="Li G."/>
            <person name="Lai Q."/>
            <person name="Du Y."/>
            <person name="Liu X."/>
            <person name="Sun F."/>
            <person name="Shao Z."/>
        </authorList>
    </citation>
    <scope>NUCLEOTIDE SEQUENCE [LARGE SCALE GENOMIC DNA]</scope>
    <source>
        <strain evidence="4 5">22II-S11-z3</strain>
    </source>
</reference>
<dbReference type="SUPFAM" id="SSF53067">
    <property type="entry name" value="Actin-like ATPase domain"/>
    <property type="match status" value="2"/>
</dbReference>
<organism evidence="4 5">
    <name type="scientific">Pseudaestuariivita atlantica</name>
    <dbReference type="NCBI Taxonomy" id="1317121"/>
    <lineage>
        <taxon>Bacteria</taxon>
        <taxon>Pseudomonadati</taxon>
        <taxon>Pseudomonadota</taxon>
        <taxon>Alphaproteobacteria</taxon>
        <taxon>Rhodobacterales</taxon>
        <taxon>Paracoccaceae</taxon>
        <taxon>Pseudaestuariivita</taxon>
    </lineage>
</organism>
<dbReference type="PATRIC" id="fig|1317121.7.peg.4028"/>
<gene>
    <name evidence="4" type="ORF">ATO11_16490</name>
</gene>
<dbReference type="GO" id="GO:0140662">
    <property type="term" value="F:ATP-dependent protein folding chaperone"/>
    <property type="evidence" value="ECO:0007669"/>
    <property type="project" value="InterPro"/>
</dbReference>
<dbReference type="GO" id="GO:0005524">
    <property type="term" value="F:ATP binding"/>
    <property type="evidence" value="ECO:0007669"/>
    <property type="project" value="UniProtKB-KW"/>
</dbReference>
<accession>A0A0L1JLJ0</accession>
<keyword evidence="3" id="KW-0067">ATP-binding</keyword>
<dbReference type="InterPro" id="IPR043129">
    <property type="entry name" value="ATPase_NBD"/>
</dbReference>
<keyword evidence="2" id="KW-0547">Nucleotide-binding</keyword>
<evidence type="ECO:0000256" key="1">
    <source>
        <dbReference type="ARBA" id="ARBA00007381"/>
    </source>
</evidence>
<dbReference type="Gene3D" id="3.90.640.10">
    <property type="entry name" value="Actin, Chain A, domain 4"/>
    <property type="match status" value="2"/>
</dbReference>